<sequence length="509" mass="54262">MPGIPSIPERFNLARHCLAPWALETPDKVALTVVGDLAGGAGSVEQWTYAALDREVRSVAAGLRAEGLSPGDRLLLRLPNNSDYALLFFGAIAAGLVPIPVSSMLTGADVGFLLADSGAAGIAMSADLAVPVANTGVHVFDEAAIARLKGFAPSIGYADTAAEDPAYMIYTSGTSSRPKGVVHAQRVALGRIPMHRDWQAIGSADTMLHAGAFNWSYTLGVGLLDPWSVGAAAVLYNGPKDIAVWPRLIRMTGATLFAAVPLLYRQMIKHAVLDRQDFATIRHCLCAGEAMHPSILEQWRAATGRELYESLGMSECSTFISSGPQVPVRPGSAGKPQQTRRIAVLPVDAGDQPLGAGETGLLAIHRADPGLMLGYWNRPDETAATTRGDWFVGGDLAAFDDDGYVWYHGRADDIMNAGGFRVSPLEVETALADCPGVAEVAVTEHRIDDTLSVIAAFVVRRPDHALDADAVLTHAGSRLAAYKRPRQVFFVDTLPRNVNGKLQRRALSQ</sequence>
<evidence type="ECO:0000259" key="5">
    <source>
        <dbReference type="Pfam" id="PF00501"/>
    </source>
</evidence>
<dbReference type="InterPro" id="IPR042099">
    <property type="entry name" value="ANL_N_sf"/>
</dbReference>
<keyword evidence="2 7" id="KW-0436">Ligase</keyword>
<name>A0A1G6BNC1_9HYPH</name>
<dbReference type="InterPro" id="IPR051087">
    <property type="entry name" value="Mitochondrial_ACSM"/>
</dbReference>
<reference evidence="7 8" key="1">
    <citation type="submission" date="2016-10" db="EMBL/GenBank/DDBJ databases">
        <authorList>
            <person name="de Groot N.N."/>
        </authorList>
    </citation>
    <scope>NUCLEOTIDE SEQUENCE [LARGE SCALE GENOMIC DNA]</scope>
    <source>
        <strain evidence="7 8">ATCC 35022</strain>
    </source>
</reference>
<evidence type="ECO:0000259" key="6">
    <source>
        <dbReference type="Pfam" id="PF13193"/>
    </source>
</evidence>
<dbReference type="PANTHER" id="PTHR43605:SF10">
    <property type="entry name" value="ACYL-COA SYNTHETASE MEDIUM CHAIN FAMILY MEMBER 3"/>
    <property type="match status" value="1"/>
</dbReference>
<evidence type="ECO:0000313" key="7">
    <source>
        <dbReference type="EMBL" id="SDB22132.1"/>
    </source>
</evidence>
<dbReference type="PANTHER" id="PTHR43605">
    <property type="entry name" value="ACYL-COENZYME A SYNTHETASE"/>
    <property type="match status" value="1"/>
</dbReference>
<accession>A0A1G6BNC1</accession>
<dbReference type="OrthoDB" id="9803968at2"/>
<dbReference type="InterPro" id="IPR045851">
    <property type="entry name" value="AMP-bd_C_sf"/>
</dbReference>
<evidence type="ECO:0000256" key="3">
    <source>
        <dbReference type="ARBA" id="ARBA00022741"/>
    </source>
</evidence>
<dbReference type="GO" id="GO:0005524">
    <property type="term" value="F:ATP binding"/>
    <property type="evidence" value="ECO:0007669"/>
    <property type="project" value="UniProtKB-KW"/>
</dbReference>
<feature type="domain" description="AMP-dependent synthetase/ligase" evidence="5">
    <location>
        <begin position="21"/>
        <end position="376"/>
    </location>
</feature>
<dbReference type="Proteomes" id="UP000199071">
    <property type="component" value="Unassembled WGS sequence"/>
</dbReference>
<dbReference type="EMBL" id="FMXQ01000003">
    <property type="protein sequence ID" value="SDB22132.1"/>
    <property type="molecule type" value="Genomic_DNA"/>
</dbReference>
<dbReference type="Gene3D" id="3.40.50.12780">
    <property type="entry name" value="N-terminal domain of ligase-like"/>
    <property type="match status" value="1"/>
</dbReference>
<dbReference type="Pfam" id="PF13193">
    <property type="entry name" value="AMP-binding_C"/>
    <property type="match status" value="1"/>
</dbReference>
<organism evidence="7 8">
    <name type="scientific">Bauldia litoralis</name>
    <dbReference type="NCBI Taxonomy" id="665467"/>
    <lineage>
        <taxon>Bacteria</taxon>
        <taxon>Pseudomonadati</taxon>
        <taxon>Pseudomonadota</taxon>
        <taxon>Alphaproteobacteria</taxon>
        <taxon>Hyphomicrobiales</taxon>
        <taxon>Kaistiaceae</taxon>
        <taxon>Bauldia</taxon>
    </lineage>
</organism>
<comment type="similarity">
    <text evidence="1">Belongs to the ATP-dependent AMP-binding enzyme family.</text>
</comment>
<evidence type="ECO:0000313" key="8">
    <source>
        <dbReference type="Proteomes" id="UP000199071"/>
    </source>
</evidence>
<dbReference type="GO" id="GO:0016405">
    <property type="term" value="F:CoA-ligase activity"/>
    <property type="evidence" value="ECO:0007669"/>
    <property type="project" value="UniProtKB-ARBA"/>
</dbReference>
<protein>
    <submittedName>
        <fullName evidence="7">Acyl-coenzyme A synthetase/AMP-(Fatty) acid ligase</fullName>
    </submittedName>
</protein>
<dbReference type="PROSITE" id="PS00455">
    <property type="entry name" value="AMP_BINDING"/>
    <property type="match status" value="1"/>
</dbReference>
<keyword evidence="4" id="KW-0067">ATP-binding</keyword>
<dbReference type="RefSeq" id="WP_090875943.1">
    <property type="nucleotide sequence ID" value="NZ_FMXQ01000003.1"/>
</dbReference>
<dbReference type="STRING" id="665467.SAMN02982931_01657"/>
<dbReference type="GO" id="GO:0006637">
    <property type="term" value="P:acyl-CoA metabolic process"/>
    <property type="evidence" value="ECO:0007669"/>
    <property type="project" value="TreeGrafter"/>
</dbReference>
<evidence type="ECO:0000256" key="4">
    <source>
        <dbReference type="ARBA" id="ARBA00022840"/>
    </source>
</evidence>
<dbReference type="GO" id="GO:0004321">
    <property type="term" value="F:fatty-acyl-CoA synthase activity"/>
    <property type="evidence" value="ECO:0007669"/>
    <property type="project" value="TreeGrafter"/>
</dbReference>
<evidence type="ECO:0000256" key="1">
    <source>
        <dbReference type="ARBA" id="ARBA00006432"/>
    </source>
</evidence>
<dbReference type="GO" id="GO:0015645">
    <property type="term" value="F:fatty acid ligase activity"/>
    <property type="evidence" value="ECO:0007669"/>
    <property type="project" value="TreeGrafter"/>
</dbReference>
<dbReference type="AlphaFoldDB" id="A0A1G6BNC1"/>
<dbReference type="GO" id="GO:0006633">
    <property type="term" value="P:fatty acid biosynthetic process"/>
    <property type="evidence" value="ECO:0007669"/>
    <property type="project" value="TreeGrafter"/>
</dbReference>
<dbReference type="InterPro" id="IPR020845">
    <property type="entry name" value="AMP-binding_CS"/>
</dbReference>
<dbReference type="InterPro" id="IPR025110">
    <property type="entry name" value="AMP-bd_C"/>
</dbReference>
<dbReference type="SUPFAM" id="SSF56801">
    <property type="entry name" value="Acetyl-CoA synthetase-like"/>
    <property type="match status" value="1"/>
</dbReference>
<gene>
    <name evidence="7" type="ORF">SAMN02982931_01657</name>
</gene>
<dbReference type="Pfam" id="PF00501">
    <property type="entry name" value="AMP-binding"/>
    <property type="match status" value="1"/>
</dbReference>
<dbReference type="InterPro" id="IPR000873">
    <property type="entry name" value="AMP-dep_synth/lig_dom"/>
</dbReference>
<evidence type="ECO:0000256" key="2">
    <source>
        <dbReference type="ARBA" id="ARBA00022598"/>
    </source>
</evidence>
<feature type="domain" description="AMP-binding enzyme C-terminal" evidence="6">
    <location>
        <begin position="426"/>
        <end position="501"/>
    </location>
</feature>
<keyword evidence="8" id="KW-1185">Reference proteome</keyword>
<dbReference type="Gene3D" id="3.30.300.30">
    <property type="match status" value="1"/>
</dbReference>
<keyword evidence="3" id="KW-0547">Nucleotide-binding</keyword>
<proteinExistence type="inferred from homology"/>